<evidence type="ECO:0000313" key="3">
    <source>
        <dbReference type="Proteomes" id="UP000223009"/>
    </source>
</evidence>
<keyword evidence="3" id="KW-1185">Reference proteome</keyword>
<dbReference type="GO" id="GO:0008270">
    <property type="term" value="F:zinc ion binding"/>
    <property type="evidence" value="ECO:0007669"/>
    <property type="project" value="InterPro"/>
</dbReference>
<proteinExistence type="predicted"/>
<keyword evidence="2" id="KW-0255">Endonuclease</keyword>
<name>A0A222YVK8_9CAUD</name>
<organism evidence="2 3">
    <name type="scientific">Streptomyces phage Mildred21</name>
    <dbReference type="NCBI Taxonomy" id="2023959"/>
    <lineage>
        <taxon>Viruses</taxon>
        <taxon>Duplodnaviria</taxon>
        <taxon>Heunggongvirae</taxon>
        <taxon>Uroviricota</taxon>
        <taxon>Caudoviricetes</taxon>
        <taxon>Stanwilliamsviridae</taxon>
        <taxon>Boydwoodruffvirinae</taxon>
        <taxon>Samistivirus</taxon>
        <taxon>Samistivirus mildred21</taxon>
    </lineage>
</organism>
<dbReference type="InterPro" id="IPR003615">
    <property type="entry name" value="HNH_nuc"/>
</dbReference>
<dbReference type="OrthoDB" id="9918at10239"/>
<dbReference type="GO" id="GO:0003676">
    <property type="term" value="F:nucleic acid binding"/>
    <property type="evidence" value="ECO:0007669"/>
    <property type="project" value="InterPro"/>
</dbReference>
<evidence type="ECO:0000313" key="2">
    <source>
        <dbReference type="EMBL" id="ASR75503.1"/>
    </source>
</evidence>
<protein>
    <submittedName>
        <fullName evidence="2">HNH endonuclease</fullName>
    </submittedName>
</protein>
<keyword evidence="2" id="KW-0540">Nuclease</keyword>
<dbReference type="Gene3D" id="1.10.30.50">
    <property type="match status" value="1"/>
</dbReference>
<sequence>MPDLQRKPKGISRAEISQILADRDGYICQFPGCDLPFTKDNGPTIDHWIPLSGGGTWDMANLKLMHRKCNSAKGNHMPLDDSTLPVIPKKERVSRALKRSERPEVCERCQSGRLLGPEEECDQCGSGPMPPRYPQWAKMKPNDCTHEGIWWCWCCMSGVVDRVPASKIVFDGGEPGID</sequence>
<accession>A0A222YVK8</accession>
<dbReference type="GO" id="GO:0004519">
    <property type="term" value="F:endonuclease activity"/>
    <property type="evidence" value="ECO:0007669"/>
    <property type="project" value="UniProtKB-KW"/>
</dbReference>
<evidence type="ECO:0000259" key="1">
    <source>
        <dbReference type="SMART" id="SM00507"/>
    </source>
</evidence>
<dbReference type="InterPro" id="IPR002711">
    <property type="entry name" value="HNH"/>
</dbReference>
<dbReference type="SMART" id="SM00507">
    <property type="entry name" value="HNHc"/>
    <property type="match status" value="1"/>
</dbReference>
<dbReference type="EMBL" id="MF155946">
    <property type="protein sequence ID" value="ASR75503.1"/>
    <property type="molecule type" value="Genomic_DNA"/>
</dbReference>
<reference evidence="2 3" key="1">
    <citation type="submission" date="2017-05" db="EMBL/GenBank/DDBJ databases">
        <authorList>
            <person name="Chapman J."/>
            <person name="Chang C."/>
            <person name="Suresh T."/>
            <person name="Shishido T.C."/>
            <person name="Bindert I."/>
            <person name="Shaffer C.D."/>
            <person name="Weston-Hafer K.A."/>
            <person name="Russell D.A."/>
            <person name="Pope W.H."/>
            <person name="Jacobs-Sera D."/>
            <person name="Hendrix R.W."/>
            <person name="Hatfull G.F."/>
        </authorList>
    </citation>
    <scope>NUCLEOTIDE SEQUENCE [LARGE SCALE GENOMIC DNA]</scope>
</reference>
<feature type="domain" description="HNH nuclease" evidence="1">
    <location>
        <begin position="15"/>
        <end position="71"/>
    </location>
</feature>
<gene>
    <name evidence="2" type="ORF">SEA_MILDRED21_96</name>
</gene>
<dbReference type="Pfam" id="PF01844">
    <property type="entry name" value="HNH"/>
    <property type="match status" value="1"/>
</dbReference>
<dbReference type="CDD" id="cd00085">
    <property type="entry name" value="HNHc"/>
    <property type="match status" value="1"/>
</dbReference>
<dbReference type="Proteomes" id="UP000223009">
    <property type="component" value="Segment"/>
</dbReference>
<keyword evidence="2" id="KW-0378">Hydrolase</keyword>